<organism evidence="2 3">
    <name type="scientific">Prymnesium parvum</name>
    <name type="common">Toxic golden alga</name>
    <dbReference type="NCBI Taxonomy" id="97485"/>
    <lineage>
        <taxon>Eukaryota</taxon>
        <taxon>Haptista</taxon>
        <taxon>Haptophyta</taxon>
        <taxon>Prymnesiophyceae</taxon>
        <taxon>Prymnesiales</taxon>
        <taxon>Prymnesiaceae</taxon>
        <taxon>Prymnesium</taxon>
    </lineage>
</organism>
<comment type="caution">
    <text evidence="2">The sequence shown here is derived from an EMBL/GenBank/DDBJ whole genome shotgun (WGS) entry which is preliminary data.</text>
</comment>
<sequence>MAPSPHGPFWTDLCESARLHAPPSCAALPPLQQPLRLALCLVGCLRTLPASPPLLRTHLQLAHRLAPPASGGAAHFFVVGGSDSRDCEASSGQAARGCTPLVYSYGAPALRRLRETLRPRGWDVRAAWPPARRRDVCAPQFDKLARCLRLVEAEEARGGARYDFVVRLRTDVAVAAASVPPPGALRRAVYASFKNGSAALGGGCGWERRRLCGDCSLAARDPYGMYDLQPIIAHRNFSEGLLRWPLEVLRRKWGAPRELQQAAVVGSCEAVATAALRKVNAVVCENPVRAARVGKCTTARQAQSSARPAGSGRPGSSK</sequence>
<name>A0AB34JF37_PRYPA</name>
<protein>
    <submittedName>
        <fullName evidence="2">Uncharacterized protein</fullName>
    </submittedName>
</protein>
<keyword evidence="3" id="KW-1185">Reference proteome</keyword>
<evidence type="ECO:0000313" key="3">
    <source>
        <dbReference type="Proteomes" id="UP001515480"/>
    </source>
</evidence>
<dbReference type="Proteomes" id="UP001515480">
    <property type="component" value="Unassembled WGS sequence"/>
</dbReference>
<proteinExistence type="predicted"/>
<evidence type="ECO:0000313" key="2">
    <source>
        <dbReference type="EMBL" id="KAL1520083.1"/>
    </source>
</evidence>
<feature type="region of interest" description="Disordered" evidence="1">
    <location>
        <begin position="299"/>
        <end position="318"/>
    </location>
</feature>
<evidence type="ECO:0000256" key="1">
    <source>
        <dbReference type="SAM" id="MobiDB-lite"/>
    </source>
</evidence>
<accession>A0AB34JF37</accession>
<dbReference type="AlphaFoldDB" id="A0AB34JF37"/>
<reference evidence="2 3" key="1">
    <citation type="journal article" date="2024" name="Science">
        <title>Giant polyketide synthase enzymes in the biosynthesis of giant marine polyether toxins.</title>
        <authorList>
            <person name="Fallon T.R."/>
            <person name="Shende V.V."/>
            <person name="Wierzbicki I.H."/>
            <person name="Pendleton A.L."/>
            <person name="Watervoot N.F."/>
            <person name="Auber R.P."/>
            <person name="Gonzalez D.J."/>
            <person name="Wisecaver J.H."/>
            <person name="Moore B.S."/>
        </authorList>
    </citation>
    <scope>NUCLEOTIDE SEQUENCE [LARGE SCALE GENOMIC DNA]</scope>
    <source>
        <strain evidence="2 3">12B1</strain>
    </source>
</reference>
<gene>
    <name evidence="2" type="ORF">AB1Y20_023558</name>
</gene>
<dbReference type="EMBL" id="JBGBPQ010000009">
    <property type="protein sequence ID" value="KAL1520083.1"/>
    <property type="molecule type" value="Genomic_DNA"/>
</dbReference>